<dbReference type="InterPro" id="IPR001611">
    <property type="entry name" value="Leu-rich_rpt"/>
</dbReference>
<dbReference type="EMBL" id="CP041730">
    <property type="protein sequence ID" value="QDQ28560.1"/>
    <property type="molecule type" value="Genomic_DNA"/>
</dbReference>
<dbReference type="SUPFAM" id="SSF52047">
    <property type="entry name" value="RNI-like"/>
    <property type="match status" value="2"/>
</dbReference>
<evidence type="ECO:0000313" key="3">
    <source>
        <dbReference type="EMBL" id="QDQ28560.1"/>
    </source>
</evidence>
<evidence type="ECO:0000256" key="2">
    <source>
        <dbReference type="SAM" id="MobiDB-lite"/>
    </source>
</evidence>
<feature type="compositionally biased region" description="Basic and acidic residues" evidence="2">
    <location>
        <begin position="11"/>
        <end position="21"/>
    </location>
</feature>
<dbReference type="Proteomes" id="UP000317550">
    <property type="component" value="Chromosome"/>
</dbReference>
<dbReference type="RefSeq" id="WP_144279943.1">
    <property type="nucleotide sequence ID" value="NZ_CP041730.1"/>
</dbReference>
<dbReference type="Gene3D" id="3.80.10.10">
    <property type="entry name" value="Ribonuclease Inhibitor"/>
    <property type="match status" value="4"/>
</dbReference>
<gene>
    <name evidence="3" type="ORF">FNU76_20615</name>
</gene>
<dbReference type="InterPro" id="IPR032675">
    <property type="entry name" value="LRR_dom_sf"/>
</dbReference>
<keyword evidence="4" id="KW-1185">Reference proteome</keyword>
<keyword evidence="1" id="KW-0677">Repeat</keyword>
<protein>
    <submittedName>
        <fullName evidence="3">Uncharacterized protein</fullName>
    </submittedName>
</protein>
<dbReference type="SMART" id="SM00368">
    <property type="entry name" value="LRR_RI"/>
    <property type="match status" value="9"/>
</dbReference>
<evidence type="ECO:0000313" key="4">
    <source>
        <dbReference type="Proteomes" id="UP000317550"/>
    </source>
</evidence>
<sequence>MFDPISRLHPTQHDAGPRETDTTVTVNGQRVDIAEAVCDRSLVGPLLRLFRQDPTLRSLTLGVSALEDMDALGLCAALRCNRCLTELDLSGIEISQKFAMGLFSVFAIQCPGDSDSTNQEFLQEQMGELNELESQDDLPDGAKDVISAWMEQIAETVATDPHGKPTDLASNQSILTLKLNGCQLDDTNALIVCMALAGNDTLVTLRLADNQITDQGAEYLSQIMQLNTRLTELDLRDNADIGYGAKIALADLLARNRGRPFIYREMLASRVQSHVAQRQPQIGIRAIELAREAWEEGSVLGKELEALLHYARAKLAQAQVLAEAGRSSWRSGDCASARAAWALSLALCKSPEVLEDLKKTKTLPPQPTWLSTLFNRKPASVPGETHSFMDQLAGLIEDDGSLTRMASGKPVAAADVQAIAAALRHNTHLTELDLSNSEIDNSGADYLATLLYCNIDLRTIKLAGNRIGNTGAKALAAALKCNRRLVLLDLDGNPIDDQQSSAEITASLERNRLLARNHARIMMDYAAALAAAGHSEQARLLTLRAQALETAPENLAMLRTLRHRYEDNVAESGWLQRQALAQLEKGQTLLANELIAMAKTLCADHPDMRDSRHAFQSAETVDFGDSPLRVSHPAEAPFPSHPKLWLPYTRLKQADPALTRLRLDGLNLSDEEVEMVVAVMRGNKSPVTEIDLSGNRIGHKGVKALATLLPELEMLEVLDLSRNAFDSEALSSLSDIVIAAPPITLRLDGNPLSTRAVYQLVSGLLANSSLAALQLCGCGLDDSKLGILMEGLAGNTHLTSLDVRDNPAISAHAPVRELIAAKLSRNRAVTHLKAEYLNQQAEMWLSGGHFDEAIVSWRMARGLEKSDPVKRQTYMHALELAKQKKADFFTEQVNAAAGRLRQSAVSSQPQGGN</sequence>
<dbReference type="InterPro" id="IPR052201">
    <property type="entry name" value="LRR-containing_regulator"/>
</dbReference>
<dbReference type="PANTHER" id="PTHR24111">
    <property type="entry name" value="LEUCINE-RICH REPEAT-CONTAINING PROTEIN 34"/>
    <property type="match status" value="1"/>
</dbReference>
<dbReference type="OrthoDB" id="636045at2"/>
<organism evidence="3 4">
    <name type="scientific">Chitinimonas arctica</name>
    <dbReference type="NCBI Taxonomy" id="2594795"/>
    <lineage>
        <taxon>Bacteria</taxon>
        <taxon>Pseudomonadati</taxon>
        <taxon>Pseudomonadota</taxon>
        <taxon>Betaproteobacteria</taxon>
        <taxon>Neisseriales</taxon>
        <taxon>Chitinibacteraceae</taxon>
        <taxon>Chitinimonas</taxon>
    </lineage>
</organism>
<evidence type="ECO:0000256" key="1">
    <source>
        <dbReference type="ARBA" id="ARBA00022737"/>
    </source>
</evidence>
<feature type="region of interest" description="Disordered" evidence="2">
    <location>
        <begin position="1"/>
        <end position="22"/>
    </location>
</feature>
<name>A0A516SK80_9NEIS</name>
<dbReference type="PANTHER" id="PTHR24111:SF0">
    <property type="entry name" value="LEUCINE-RICH REPEAT-CONTAINING PROTEIN"/>
    <property type="match status" value="1"/>
</dbReference>
<dbReference type="Pfam" id="PF13516">
    <property type="entry name" value="LRR_6"/>
    <property type="match status" value="6"/>
</dbReference>
<dbReference type="KEGG" id="cari:FNU76_20615"/>
<reference evidence="4" key="1">
    <citation type="submission" date="2019-07" db="EMBL/GenBank/DDBJ databases">
        <title>Chitinimonas sp. nov., isolated from Ny-Alesund, arctica soil.</title>
        <authorList>
            <person name="Xu Q."/>
            <person name="Peng F."/>
        </authorList>
    </citation>
    <scope>NUCLEOTIDE SEQUENCE [LARGE SCALE GENOMIC DNA]</scope>
    <source>
        <strain evidence="4">R3-44</strain>
    </source>
</reference>
<accession>A0A516SK80</accession>
<proteinExistence type="predicted"/>
<dbReference type="AlphaFoldDB" id="A0A516SK80"/>